<proteinExistence type="inferred from homology"/>
<organism evidence="10 11">
    <name type="scientific">Niveispirillum lacus</name>
    <dbReference type="NCBI Taxonomy" id="1981099"/>
    <lineage>
        <taxon>Bacteria</taxon>
        <taxon>Pseudomonadati</taxon>
        <taxon>Pseudomonadota</taxon>
        <taxon>Alphaproteobacteria</taxon>
        <taxon>Rhodospirillales</taxon>
        <taxon>Azospirillaceae</taxon>
        <taxon>Niveispirillum</taxon>
    </lineage>
</organism>
<name>A0A255YX17_9PROT</name>
<comment type="similarity">
    <text evidence="2">Belongs to the fatty acid desaturase type 2 family.</text>
</comment>
<dbReference type="Gene3D" id="1.10.620.20">
    <property type="entry name" value="Ribonucleotide Reductase, subunit A"/>
    <property type="match status" value="1"/>
</dbReference>
<keyword evidence="4" id="KW-0479">Metal-binding</keyword>
<dbReference type="OrthoDB" id="581372at2"/>
<dbReference type="Pfam" id="PF03405">
    <property type="entry name" value="FA_desaturase_2"/>
    <property type="match status" value="1"/>
</dbReference>
<keyword evidence="5" id="KW-0276">Fatty acid metabolism</keyword>
<evidence type="ECO:0000256" key="7">
    <source>
        <dbReference type="ARBA" id="ARBA00023004"/>
    </source>
</evidence>
<dbReference type="SUPFAM" id="SSF47240">
    <property type="entry name" value="Ferritin-like"/>
    <property type="match status" value="1"/>
</dbReference>
<evidence type="ECO:0000256" key="5">
    <source>
        <dbReference type="ARBA" id="ARBA00022832"/>
    </source>
</evidence>
<protein>
    <submittedName>
        <fullName evidence="10">Rubrerythrin family protein</fullName>
    </submittedName>
</protein>
<dbReference type="GO" id="GO:0046872">
    <property type="term" value="F:metal ion binding"/>
    <property type="evidence" value="ECO:0007669"/>
    <property type="project" value="UniProtKB-KW"/>
</dbReference>
<evidence type="ECO:0000313" key="11">
    <source>
        <dbReference type="Proteomes" id="UP000216998"/>
    </source>
</evidence>
<accession>A0A255YX17</accession>
<sequence>MANVHWTIEGLPWDKLDQAKASPDMLKLAKAAALVEYNGHIYADYLCNVFRDDREFCAVVRQWAIEEVQHGEALGTWASRIDPTWDFQAAVQRFRDGYQIDVAAMDSKRGSRAGELVARCIVETGTSSYYTALAEATEEPVFRQICRHIAADELRHYKLFYDHLKRYLESEKLNRVQRLMVCLSRINETEDDELSYAFYAANYWTRPYERVENNAEYTSLAYSFYRPHHVDRMVGMVFKASGLKPHTWLHSWAAKFAYKRMHQKAEAARLAA</sequence>
<keyword evidence="11" id="KW-1185">Reference proteome</keyword>
<reference evidence="10 11" key="1">
    <citation type="submission" date="2017-07" db="EMBL/GenBank/DDBJ databases">
        <title>Niveispirillum cyanobacteriorum sp. nov., isolated from cyanobacterial aggregates in a eutrophic lake.</title>
        <authorList>
            <person name="Cai H."/>
        </authorList>
    </citation>
    <scope>NUCLEOTIDE SEQUENCE [LARGE SCALE GENOMIC DNA]</scope>
    <source>
        <strain evidence="11">TH1-14</strain>
    </source>
</reference>
<evidence type="ECO:0000256" key="6">
    <source>
        <dbReference type="ARBA" id="ARBA00023002"/>
    </source>
</evidence>
<dbReference type="GO" id="GO:0045300">
    <property type="term" value="F:stearoyl-[ACP] desaturase activity"/>
    <property type="evidence" value="ECO:0007669"/>
    <property type="project" value="InterPro"/>
</dbReference>
<keyword evidence="3" id="KW-0444">Lipid biosynthesis</keyword>
<dbReference type="AlphaFoldDB" id="A0A255YX17"/>
<comment type="cofactor">
    <cofactor evidence="1">
        <name>Fe(2+)</name>
        <dbReference type="ChEBI" id="CHEBI:29033"/>
    </cofactor>
</comment>
<dbReference type="InterPro" id="IPR012348">
    <property type="entry name" value="RNR-like"/>
</dbReference>
<keyword evidence="6" id="KW-0560">Oxidoreductase</keyword>
<dbReference type="CDD" id="cd00657">
    <property type="entry name" value="Ferritin_like"/>
    <property type="match status" value="1"/>
</dbReference>
<evidence type="ECO:0000256" key="4">
    <source>
        <dbReference type="ARBA" id="ARBA00022723"/>
    </source>
</evidence>
<evidence type="ECO:0000313" key="10">
    <source>
        <dbReference type="EMBL" id="OYQ33783.1"/>
    </source>
</evidence>
<keyword evidence="7" id="KW-0408">Iron</keyword>
<dbReference type="Proteomes" id="UP000216998">
    <property type="component" value="Unassembled WGS sequence"/>
</dbReference>
<evidence type="ECO:0000256" key="8">
    <source>
        <dbReference type="ARBA" id="ARBA00023098"/>
    </source>
</evidence>
<evidence type="ECO:0000256" key="9">
    <source>
        <dbReference type="ARBA" id="ARBA00023160"/>
    </source>
</evidence>
<dbReference type="GO" id="GO:0006633">
    <property type="term" value="P:fatty acid biosynthetic process"/>
    <property type="evidence" value="ECO:0007669"/>
    <property type="project" value="UniProtKB-KW"/>
</dbReference>
<keyword evidence="9" id="KW-0275">Fatty acid biosynthesis</keyword>
<evidence type="ECO:0000256" key="2">
    <source>
        <dbReference type="ARBA" id="ARBA00008749"/>
    </source>
</evidence>
<evidence type="ECO:0000256" key="3">
    <source>
        <dbReference type="ARBA" id="ARBA00022516"/>
    </source>
</evidence>
<comment type="caution">
    <text evidence="10">The sequence shown here is derived from an EMBL/GenBank/DDBJ whole genome shotgun (WGS) entry which is preliminary data.</text>
</comment>
<dbReference type="InterPro" id="IPR009078">
    <property type="entry name" value="Ferritin-like_SF"/>
</dbReference>
<keyword evidence="8" id="KW-0443">Lipid metabolism</keyword>
<evidence type="ECO:0000256" key="1">
    <source>
        <dbReference type="ARBA" id="ARBA00001954"/>
    </source>
</evidence>
<gene>
    <name evidence="10" type="ORF">CHU95_13190</name>
</gene>
<dbReference type="RefSeq" id="WP_094456817.1">
    <property type="nucleotide sequence ID" value="NZ_NOXU01000030.1"/>
</dbReference>
<dbReference type="EMBL" id="NOXU01000030">
    <property type="protein sequence ID" value="OYQ33783.1"/>
    <property type="molecule type" value="Genomic_DNA"/>
</dbReference>
<dbReference type="InterPro" id="IPR005067">
    <property type="entry name" value="Fatty_acid_desaturase-2"/>
</dbReference>